<name>A0A3E0VAI4_9MICO</name>
<dbReference type="Pfam" id="PF00702">
    <property type="entry name" value="Hydrolase"/>
    <property type="match status" value="1"/>
</dbReference>
<organism evidence="6 7">
    <name type="scientific">Subtercola boreus</name>
    <dbReference type="NCBI Taxonomy" id="120213"/>
    <lineage>
        <taxon>Bacteria</taxon>
        <taxon>Bacillati</taxon>
        <taxon>Actinomycetota</taxon>
        <taxon>Actinomycetes</taxon>
        <taxon>Micrococcales</taxon>
        <taxon>Microbacteriaceae</taxon>
        <taxon>Subtercola</taxon>
    </lineage>
</organism>
<dbReference type="NCBIfam" id="TIGR02009">
    <property type="entry name" value="PGMB-YQAB-SF"/>
    <property type="match status" value="1"/>
</dbReference>
<feature type="domain" description="Glycoside hydrolase family 65 C-terminal" evidence="4">
    <location>
        <begin position="997"/>
        <end position="1060"/>
    </location>
</feature>
<dbReference type="SUPFAM" id="SSF74650">
    <property type="entry name" value="Galactose mutarotase-like"/>
    <property type="match status" value="1"/>
</dbReference>
<proteinExistence type="inferred from homology"/>
<dbReference type="PANTHER" id="PTHR11051:SF8">
    <property type="entry name" value="PROTEIN-GLUCOSYLGALACTOSYLHYDROXYLYSINE GLUCOSIDASE"/>
    <property type="match status" value="1"/>
</dbReference>
<dbReference type="Gene3D" id="2.70.98.40">
    <property type="entry name" value="Glycoside hydrolase, family 65, N-terminal domain"/>
    <property type="match status" value="1"/>
</dbReference>
<dbReference type="InterPro" id="IPR036412">
    <property type="entry name" value="HAD-like_sf"/>
</dbReference>
<evidence type="ECO:0008006" key="8">
    <source>
        <dbReference type="Google" id="ProtNLM"/>
    </source>
</evidence>
<evidence type="ECO:0000313" key="6">
    <source>
        <dbReference type="EMBL" id="RFA06739.1"/>
    </source>
</evidence>
<dbReference type="SFLD" id="SFLDG01129">
    <property type="entry name" value="C1.5:_HAD__Beta-PGM__Phosphata"/>
    <property type="match status" value="1"/>
</dbReference>
<dbReference type="Gene3D" id="1.10.150.240">
    <property type="entry name" value="Putative phosphatase, domain 2"/>
    <property type="match status" value="1"/>
</dbReference>
<dbReference type="InterPro" id="IPR008928">
    <property type="entry name" value="6-hairpin_glycosidase_sf"/>
</dbReference>
<evidence type="ECO:0000313" key="7">
    <source>
        <dbReference type="Proteomes" id="UP000256709"/>
    </source>
</evidence>
<dbReference type="InterPro" id="IPR023198">
    <property type="entry name" value="PGP-like_dom2"/>
</dbReference>
<dbReference type="Pfam" id="PF03636">
    <property type="entry name" value="Glyco_hydro_65N"/>
    <property type="match status" value="1"/>
</dbReference>
<dbReference type="OrthoDB" id="9816160at2"/>
<keyword evidence="2" id="KW-0326">Glycosidase</keyword>
<dbReference type="GO" id="GO:0004553">
    <property type="term" value="F:hydrolase activity, hydrolyzing O-glycosyl compounds"/>
    <property type="evidence" value="ECO:0007669"/>
    <property type="project" value="TreeGrafter"/>
</dbReference>
<reference evidence="6 7" key="1">
    <citation type="submission" date="2017-04" db="EMBL/GenBank/DDBJ databases">
        <title>Comparative genome analysis of Subtercola boreus.</title>
        <authorList>
            <person name="Cho Y.-J."/>
            <person name="Cho A."/>
            <person name="Kim O.-S."/>
            <person name="Lee J.-I."/>
        </authorList>
    </citation>
    <scope>NUCLEOTIDE SEQUENCE [LARGE SCALE GENOMIC DNA]</scope>
    <source>
        <strain evidence="6 7">P27444</strain>
    </source>
</reference>
<dbReference type="InterPro" id="IPR023214">
    <property type="entry name" value="HAD_sf"/>
</dbReference>
<dbReference type="InterPro" id="IPR037018">
    <property type="entry name" value="GH65_N"/>
</dbReference>
<evidence type="ECO:0000256" key="1">
    <source>
        <dbReference type="ARBA" id="ARBA00006171"/>
    </source>
</evidence>
<gene>
    <name evidence="6" type="ORF">B7R21_18875</name>
</gene>
<evidence type="ECO:0000259" key="5">
    <source>
        <dbReference type="Pfam" id="PF03636"/>
    </source>
</evidence>
<dbReference type="GO" id="GO:0016757">
    <property type="term" value="F:glycosyltransferase activity"/>
    <property type="evidence" value="ECO:0007669"/>
    <property type="project" value="UniProtKB-ARBA"/>
</dbReference>
<dbReference type="Pfam" id="PF03632">
    <property type="entry name" value="Glyco_hydro_65m"/>
    <property type="match status" value="1"/>
</dbReference>
<dbReference type="InterPro" id="IPR005194">
    <property type="entry name" value="Glyco_hydro_65_C"/>
</dbReference>
<evidence type="ECO:0000259" key="3">
    <source>
        <dbReference type="Pfam" id="PF03632"/>
    </source>
</evidence>
<dbReference type="InterPro" id="IPR010976">
    <property type="entry name" value="B-phosphoglucomutase_hydrolase"/>
</dbReference>
<accession>A0A3E0VAI4</accession>
<dbReference type="InterPro" id="IPR012341">
    <property type="entry name" value="6hp_glycosidase-like_sf"/>
</dbReference>
<dbReference type="Proteomes" id="UP000256709">
    <property type="component" value="Unassembled WGS sequence"/>
</dbReference>
<dbReference type="Gene3D" id="1.50.10.10">
    <property type="match status" value="1"/>
</dbReference>
<keyword evidence="2" id="KW-0378">Hydrolase</keyword>
<dbReference type="NCBIfam" id="TIGR01509">
    <property type="entry name" value="HAD-SF-IA-v3"/>
    <property type="match status" value="1"/>
</dbReference>
<feature type="domain" description="Glycoside hydrolase family 65 central catalytic" evidence="3">
    <location>
        <begin position="593"/>
        <end position="987"/>
    </location>
</feature>
<evidence type="ECO:0000259" key="4">
    <source>
        <dbReference type="Pfam" id="PF03633"/>
    </source>
</evidence>
<dbReference type="AlphaFoldDB" id="A0A3E0VAI4"/>
<evidence type="ECO:0000256" key="2">
    <source>
        <dbReference type="ARBA" id="ARBA00023295"/>
    </source>
</evidence>
<protein>
    <recommendedName>
        <fullName evidence="8">Family 65 glycosyl hydrolase</fullName>
    </recommendedName>
</protein>
<dbReference type="Pfam" id="PF03633">
    <property type="entry name" value="Glyco_hydro_65C"/>
    <property type="match status" value="1"/>
</dbReference>
<dbReference type="InterPro" id="IPR011013">
    <property type="entry name" value="Gal_mutarotase_sf_dom"/>
</dbReference>
<dbReference type="InterPro" id="IPR005196">
    <property type="entry name" value="Glyco_hydro_65_N"/>
</dbReference>
<dbReference type="PANTHER" id="PTHR11051">
    <property type="entry name" value="GLYCOSYL HYDROLASE-RELATED"/>
    <property type="match status" value="1"/>
</dbReference>
<dbReference type="GO" id="GO:0030246">
    <property type="term" value="F:carbohydrate binding"/>
    <property type="evidence" value="ECO:0007669"/>
    <property type="project" value="InterPro"/>
</dbReference>
<dbReference type="InterPro" id="IPR006439">
    <property type="entry name" value="HAD-SF_hydro_IA"/>
</dbReference>
<dbReference type="EMBL" id="NBXA01000053">
    <property type="protein sequence ID" value="RFA06739.1"/>
    <property type="molecule type" value="Genomic_DNA"/>
</dbReference>
<comment type="similarity">
    <text evidence="1">Belongs to the HAD-like hydrolase superfamily. CbbY/CbbZ/Gph/YieH family.</text>
</comment>
<sequence length="1076" mass="118126">MPVTAADADAAYPILHSGRCAYAAIVFDMDGVVTETALVHAAAWKKLFDEVLPKLGPNGGSPFDQTDDYRRYVDGRSREDGIRTFLASRNITLPEGTVGDPDDQLTVRALAARKQHFFDLVIAKDGVTAFPDAVRLLRHLQRRGVPTAVVTSSRNCVAVLAAAGVMDLFSVRVDGNDAIRLHLPGKPDPAVFLEAAGQLGVTPASAAMVEDATAGVQAGAAGGFGLVVGMDRDGAGERLRAAGADVVVSDLGELDLSRERQLTAAGASPGSLVDPWVLKYDSFDPATEGDRETLCTLSNAYWGTRGAAAEASADDVHYPGTYFAGVFNRVTTDFGTRTDDDEHLVNAPNWLPLRLRVPGGAWLKPGTAEILSYSQELDLKAAVLTREVRYRHDGDKVTVVTSRRFISLASPHIAVLQTTIEAENWSGAFVVQSALDGAVSNMNVDEDQLLAHVHLVSSRAEATGPDTVLMQVMTTQSEIRIALVQRTRVLGGEEQLESGRRLITNGDTWIGHEFDVQVSPGHPIRVDKSVVAVTSHDRAVEAPAEAAQRWMDRTPNPAELEDEHRKKWQTLWDDFAVEIESNSPARSLALNVNTFHVLQTVAAGRADADAGIPARGLSGEGYRGHIFWDEIFVYPIVTLRRPDISRSVTGYRYRRLEEARAAARANGHSGAMFPWQSGMDGRELTPTELFNPRNQSWMPDNSHLEHHAGLAVAYSAWQLYEATGDTDFLVREGAELIVEVARFFVSIAVYNPADDRYDIDGVMGPDEFHDGNPGSPGSGIRNNAYTNVMTAWLLKRALQTITILRGRDCGPLWDQLNLVAGETRLWARISRKLRVVFHADGVISQFEGYEALSEFDWDTYRARYGNLGRLDLILNAEGLNTNDYRLSKQADVLMLLYLFSAEELRGIFADLGYTLPARTIVRTVDFYIARSTRGSTLSNVVESWVEARRDRTRSWELLGSALTSDLTGGHQGTTHEGIHLGAMAGSVDMAIRCYAGLEIRGDTLWLHPALPVELHRVAFVLVYREQRIRVELTQDRLSVQVDAGRRRRIQLDIDGQHKTLSSGQRFVVALSGESDM</sequence>
<dbReference type="Gene3D" id="2.60.420.10">
    <property type="entry name" value="Maltose phosphorylase, domain 3"/>
    <property type="match status" value="1"/>
</dbReference>
<dbReference type="GO" id="GO:0005975">
    <property type="term" value="P:carbohydrate metabolic process"/>
    <property type="evidence" value="ECO:0007669"/>
    <property type="project" value="InterPro"/>
</dbReference>
<feature type="domain" description="Glycoside hydrolase family 65 N-terminal" evidence="5">
    <location>
        <begin position="280"/>
        <end position="536"/>
    </location>
</feature>
<dbReference type="SFLD" id="SFLDS00003">
    <property type="entry name" value="Haloacid_Dehalogenase"/>
    <property type="match status" value="1"/>
</dbReference>
<dbReference type="InterPro" id="IPR005195">
    <property type="entry name" value="Glyco_hydro_65_M"/>
</dbReference>
<dbReference type="SUPFAM" id="SSF56784">
    <property type="entry name" value="HAD-like"/>
    <property type="match status" value="1"/>
</dbReference>
<comment type="caution">
    <text evidence="6">The sequence shown here is derived from an EMBL/GenBank/DDBJ whole genome shotgun (WGS) entry which is preliminary data.</text>
</comment>
<dbReference type="SUPFAM" id="SSF48208">
    <property type="entry name" value="Six-hairpin glycosidases"/>
    <property type="match status" value="1"/>
</dbReference>
<dbReference type="Gene3D" id="3.40.50.1000">
    <property type="entry name" value="HAD superfamily/HAD-like"/>
    <property type="match status" value="1"/>
</dbReference>